<evidence type="ECO:0000259" key="3">
    <source>
        <dbReference type="PROSITE" id="PS51864"/>
    </source>
</evidence>
<organism evidence="4 5">
    <name type="scientific">Petromyzon marinus</name>
    <name type="common">Sea lamprey</name>
    <dbReference type="NCBI Taxonomy" id="7757"/>
    <lineage>
        <taxon>Eukaryota</taxon>
        <taxon>Metazoa</taxon>
        <taxon>Chordata</taxon>
        <taxon>Craniata</taxon>
        <taxon>Vertebrata</taxon>
        <taxon>Cyclostomata</taxon>
        <taxon>Hyperoartia</taxon>
        <taxon>Petromyzontiformes</taxon>
        <taxon>Petromyzontidae</taxon>
        <taxon>Petromyzon</taxon>
    </lineage>
</organism>
<dbReference type="GO" id="GO:0006508">
    <property type="term" value="P:proteolysis"/>
    <property type="evidence" value="ECO:0007669"/>
    <property type="project" value="UniProtKB-KW"/>
</dbReference>
<keyword evidence="1 2" id="KW-0479">Metal-binding</keyword>
<dbReference type="GO" id="GO:0004222">
    <property type="term" value="F:metalloendopeptidase activity"/>
    <property type="evidence" value="ECO:0007669"/>
    <property type="project" value="UniProtKB-UniRule"/>
</dbReference>
<dbReference type="InterPro" id="IPR024079">
    <property type="entry name" value="MetalloPept_cat_dom_sf"/>
</dbReference>
<dbReference type="GO" id="GO:0008270">
    <property type="term" value="F:zinc ion binding"/>
    <property type="evidence" value="ECO:0007669"/>
    <property type="project" value="UniProtKB-UniRule"/>
</dbReference>
<dbReference type="Pfam" id="PF01400">
    <property type="entry name" value="Astacin"/>
    <property type="match status" value="1"/>
</dbReference>
<reference evidence="5" key="1">
    <citation type="submission" date="2025-08" db="UniProtKB">
        <authorList>
            <consortium name="RefSeq"/>
        </authorList>
    </citation>
    <scope>IDENTIFICATION</scope>
    <source>
        <tissue evidence="5">Sperm</tissue>
    </source>
</reference>
<feature type="active site" evidence="1">
    <location>
        <position position="73"/>
    </location>
</feature>
<dbReference type="PRINTS" id="PR00480">
    <property type="entry name" value="ASTACIN"/>
</dbReference>
<name>A0AAJ7T112_PETMA</name>
<comment type="cofactor">
    <cofactor evidence="1 2">
        <name>Zn(2+)</name>
        <dbReference type="ChEBI" id="CHEBI:29105"/>
    </cofactor>
    <text evidence="1 2">Binds 1 zinc ion per subunit.</text>
</comment>
<feature type="domain" description="Peptidase M12A" evidence="3">
    <location>
        <begin position="1"/>
        <end position="132"/>
    </location>
</feature>
<dbReference type="Proteomes" id="UP001318040">
    <property type="component" value="Chromosome 1"/>
</dbReference>
<dbReference type="PANTHER" id="PTHR10127:SF850">
    <property type="entry name" value="METALLOENDOPEPTIDASE"/>
    <property type="match status" value="1"/>
</dbReference>
<comment type="caution">
    <text evidence="1">Lacks conserved residue(s) required for the propagation of feature annotation.</text>
</comment>
<feature type="binding site" evidence="1">
    <location>
        <position position="76"/>
    </location>
    <ligand>
        <name>Zn(2+)</name>
        <dbReference type="ChEBI" id="CHEBI:29105"/>
        <note>catalytic</note>
    </ligand>
</feature>
<sequence>MEGTDRSEKNVIENAIQEFQRKTCVHFIPRIRELDYINFQALDGSWSFLGKKGGAQSVSLEPGKVTKGTVLHELMHALGFHHEHCRSDRDQHIKVHEDNVEEADLCQFKRLESSDRVYGLPYDFDSILHYSR</sequence>
<feature type="binding site" evidence="1">
    <location>
        <position position="82"/>
    </location>
    <ligand>
        <name>Zn(2+)</name>
        <dbReference type="ChEBI" id="CHEBI:29105"/>
        <note>catalytic</note>
    </ligand>
</feature>
<dbReference type="Gene3D" id="3.40.390.10">
    <property type="entry name" value="Collagenase (Catalytic Domain)"/>
    <property type="match status" value="1"/>
</dbReference>
<proteinExistence type="predicted"/>
<protein>
    <recommendedName>
        <fullName evidence="2">Metalloendopeptidase</fullName>
        <ecNumber evidence="2">3.4.24.-</ecNumber>
    </recommendedName>
</protein>
<accession>A0AAJ7T112</accession>
<dbReference type="PROSITE" id="PS51864">
    <property type="entry name" value="ASTACIN"/>
    <property type="match status" value="1"/>
</dbReference>
<dbReference type="RefSeq" id="XP_032808425.1">
    <property type="nucleotide sequence ID" value="XM_032952534.1"/>
</dbReference>
<dbReference type="PANTHER" id="PTHR10127">
    <property type="entry name" value="DISCOIDIN, CUB, EGF, LAMININ , AND ZINC METALLOPROTEASE DOMAIN CONTAINING"/>
    <property type="match status" value="1"/>
</dbReference>
<keyword evidence="1 2" id="KW-0482">Metalloprotease</keyword>
<gene>
    <name evidence="5" type="primary">LOC116941430</name>
</gene>
<dbReference type="EC" id="3.4.24.-" evidence="2"/>
<evidence type="ECO:0000256" key="1">
    <source>
        <dbReference type="PROSITE-ProRule" id="PRU01211"/>
    </source>
</evidence>
<dbReference type="AlphaFoldDB" id="A0AAJ7T112"/>
<evidence type="ECO:0000313" key="5">
    <source>
        <dbReference type="RefSeq" id="XP_032808425.1"/>
    </source>
</evidence>
<dbReference type="SUPFAM" id="SSF55486">
    <property type="entry name" value="Metalloproteases ('zincins'), catalytic domain"/>
    <property type="match status" value="1"/>
</dbReference>
<keyword evidence="1 2" id="KW-0862">Zinc</keyword>
<keyword evidence="1 2" id="KW-0378">Hydrolase</keyword>
<dbReference type="SMART" id="SM00235">
    <property type="entry name" value="ZnMc"/>
    <property type="match status" value="1"/>
</dbReference>
<dbReference type="InterPro" id="IPR006026">
    <property type="entry name" value="Peptidase_Metallo"/>
</dbReference>
<keyword evidence="1 2" id="KW-0645">Protease</keyword>
<feature type="binding site" evidence="1">
    <location>
        <position position="72"/>
    </location>
    <ligand>
        <name>Zn(2+)</name>
        <dbReference type="ChEBI" id="CHEBI:29105"/>
        <note>catalytic</note>
    </ligand>
</feature>
<dbReference type="InterPro" id="IPR001506">
    <property type="entry name" value="Peptidase_M12A"/>
</dbReference>
<keyword evidence="4" id="KW-1185">Reference proteome</keyword>
<evidence type="ECO:0000313" key="4">
    <source>
        <dbReference type="Proteomes" id="UP001318040"/>
    </source>
</evidence>
<evidence type="ECO:0000256" key="2">
    <source>
        <dbReference type="RuleBase" id="RU361183"/>
    </source>
</evidence>
<dbReference type="KEGG" id="pmrn:116941430"/>